<gene>
    <name evidence="1" type="ORF">METZ01_LOCUS382192</name>
</gene>
<dbReference type="EMBL" id="UINC01141540">
    <property type="protein sequence ID" value="SVD29338.1"/>
    <property type="molecule type" value="Genomic_DNA"/>
</dbReference>
<dbReference type="AlphaFoldDB" id="A0A382U6P7"/>
<evidence type="ECO:0000313" key="1">
    <source>
        <dbReference type="EMBL" id="SVD29338.1"/>
    </source>
</evidence>
<organism evidence="1">
    <name type="scientific">marine metagenome</name>
    <dbReference type="NCBI Taxonomy" id="408172"/>
    <lineage>
        <taxon>unclassified sequences</taxon>
        <taxon>metagenomes</taxon>
        <taxon>ecological metagenomes</taxon>
    </lineage>
</organism>
<protein>
    <submittedName>
        <fullName evidence="1">Uncharacterized protein</fullName>
    </submittedName>
</protein>
<feature type="non-terminal residue" evidence="1">
    <location>
        <position position="1"/>
    </location>
</feature>
<sequence>HFRRGAGAAHGGAATLARLARSRRRLRRARHARIQRQEPRPRARVSGIAVGAPRDFVVSRLRRVSTASRRLDVGGVLATAKLAALPGTGGAGVSGSAVLPSLPV</sequence>
<feature type="non-terminal residue" evidence="1">
    <location>
        <position position="104"/>
    </location>
</feature>
<proteinExistence type="predicted"/>
<name>A0A382U6P7_9ZZZZ</name>
<reference evidence="1" key="1">
    <citation type="submission" date="2018-05" db="EMBL/GenBank/DDBJ databases">
        <authorList>
            <person name="Lanie J.A."/>
            <person name="Ng W.-L."/>
            <person name="Kazmierczak K.M."/>
            <person name="Andrzejewski T.M."/>
            <person name="Davidsen T.M."/>
            <person name="Wayne K.J."/>
            <person name="Tettelin H."/>
            <person name="Glass J.I."/>
            <person name="Rusch D."/>
            <person name="Podicherti R."/>
            <person name="Tsui H.-C.T."/>
            <person name="Winkler M.E."/>
        </authorList>
    </citation>
    <scope>NUCLEOTIDE SEQUENCE</scope>
</reference>
<accession>A0A382U6P7</accession>